<dbReference type="Gene3D" id="1.20.120.730">
    <property type="entry name" value="Sec23/Sec24 helical domain"/>
    <property type="match status" value="1"/>
</dbReference>
<feature type="domain" description="Sec23/Sec24 helical" evidence="3">
    <location>
        <begin position="253"/>
        <end position="363"/>
    </location>
</feature>
<dbReference type="GO" id="GO:0090110">
    <property type="term" value="P:COPII-coated vesicle cargo loading"/>
    <property type="evidence" value="ECO:0007669"/>
    <property type="project" value="TreeGrafter"/>
</dbReference>
<dbReference type="GO" id="GO:0008270">
    <property type="term" value="F:zinc ion binding"/>
    <property type="evidence" value="ECO:0007669"/>
    <property type="project" value="TreeGrafter"/>
</dbReference>
<evidence type="ECO:0000313" key="5">
    <source>
        <dbReference type="EMBL" id="CAD9417683.1"/>
    </source>
</evidence>
<dbReference type="Gene3D" id="3.40.20.10">
    <property type="entry name" value="Severin"/>
    <property type="match status" value="1"/>
</dbReference>
<dbReference type="GO" id="GO:0000149">
    <property type="term" value="F:SNARE binding"/>
    <property type="evidence" value="ECO:0007669"/>
    <property type="project" value="TreeGrafter"/>
</dbReference>
<dbReference type="Gene3D" id="3.40.50.410">
    <property type="entry name" value="von Willebrand factor, type A domain"/>
    <property type="match status" value="1"/>
</dbReference>
<evidence type="ECO:0000259" key="2">
    <source>
        <dbReference type="Pfam" id="PF00626"/>
    </source>
</evidence>
<dbReference type="InterPro" id="IPR006900">
    <property type="entry name" value="Sec23/24_helical_dom"/>
</dbReference>
<dbReference type="Pfam" id="PF04815">
    <property type="entry name" value="Sec23_helical"/>
    <property type="match status" value="1"/>
</dbReference>
<dbReference type="InterPro" id="IPR036465">
    <property type="entry name" value="vWFA_dom_sf"/>
</dbReference>
<dbReference type="InterPro" id="IPR050550">
    <property type="entry name" value="SEC23_SEC24_subfamily"/>
</dbReference>
<gene>
    <name evidence="5" type="ORF">FPAR1323_LOCUS9124</name>
</gene>
<dbReference type="GO" id="GO:0070971">
    <property type="term" value="C:endoplasmic reticulum exit site"/>
    <property type="evidence" value="ECO:0007669"/>
    <property type="project" value="TreeGrafter"/>
</dbReference>
<name>A0A7S2FWN6_9STRA</name>
<evidence type="ECO:0000256" key="1">
    <source>
        <dbReference type="SAM" id="MobiDB-lite"/>
    </source>
</evidence>
<dbReference type="InterPro" id="IPR007123">
    <property type="entry name" value="Gelsolin-like_dom"/>
</dbReference>
<dbReference type="Gene3D" id="2.60.40.1670">
    <property type="entry name" value="beta-sandwich domain of Sec23/24"/>
    <property type="match status" value="1"/>
</dbReference>
<dbReference type="GO" id="GO:0030127">
    <property type="term" value="C:COPII vesicle coat"/>
    <property type="evidence" value="ECO:0007669"/>
    <property type="project" value="InterPro"/>
</dbReference>
<dbReference type="EMBL" id="HBGT01017141">
    <property type="protein sequence ID" value="CAD9417683.1"/>
    <property type="molecule type" value="Transcribed_RNA"/>
</dbReference>
<reference evidence="5" key="1">
    <citation type="submission" date="2021-01" db="EMBL/GenBank/DDBJ databases">
        <authorList>
            <person name="Corre E."/>
            <person name="Pelletier E."/>
            <person name="Niang G."/>
            <person name="Scheremetjew M."/>
            <person name="Finn R."/>
            <person name="Kale V."/>
            <person name="Holt S."/>
            <person name="Cochrane G."/>
            <person name="Meng A."/>
            <person name="Brown T."/>
            <person name="Cohen L."/>
        </authorList>
    </citation>
    <scope>NUCLEOTIDE SEQUENCE</scope>
    <source>
        <strain evidence="5">RCC1693</strain>
    </source>
</reference>
<dbReference type="PANTHER" id="PTHR13803">
    <property type="entry name" value="SEC24-RELATED PROTEIN"/>
    <property type="match status" value="1"/>
</dbReference>
<dbReference type="InterPro" id="IPR029006">
    <property type="entry name" value="ADF-H/Gelsolin-like_dom_sf"/>
</dbReference>
<dbReference type="AlphaFoldDB" id="A0A7S2FWN6"/>
<protein>
    <submittedName>
        <fullName evidence="5">Uncharacterized protein</fullName>
    </submittedName>
</protein>
<dbReference type="Pfam" id="PF00626">
    <property type="entry name" value="Gelsolin"/>
    <property type="match status" value="1"/>
</dbReference>
<feature type="region of interest" description="Disordered" evidence="1">
    <location>
        <begin position="327"/>
        <end position="346"/>
    </location>
</feature>
<dbReference type="InterPro" id="IPR036175">
    <property type="entry name" value="Sec23/24_helical_dom_sf"/>
</dbReference>
<feature type="domain" description="Gelsolin-like" evidence="2">
    <location>
        <begin position="399"/>
        <end position="452"/>
    </location>
</feature>
<feature type="domain" description="Sec23/Sec24 beta-sandwich" evidence="4">
    <location>
        <begin position="159"/>
        <end position="239"/>
    </location>
</feature>
<dbReference type="Pfam" id="PF08033">
    <property type="entry name" value="Sec23_BS"/>
    <property type="match status" value="1"/>
</dbReference>
<evidence type="ECO:0000259" key="3">
    <source>
        <dbReference type="Pfam" id="PF04815"/>
    </source>
</evidence>
<proteinExistence type="predicted"/>
<accession>A0A7S2FWN6</accession>
<dbReference type="PANTHER" id="PTHR13803:SF4">
    <property type="entry name" value="SECRETORY 24CD, ISOFORM C"/>
    <property type="match status" value="1"/>
</dbReference>
<dbReference type="SUPFAM" id="SSF81811">
    <property type="entry name" value="Helical domain of Sec23/24"/>
    <property type="match status" value="1"/>
</dbReference>
<dbReference type="InterPro" id="IPR012990">
    <property type="entry name" value="Beta-sandwich_Sec23_24"/>
</dbReference>
<sequence>MVTAGAPLIGIGRLRPRERTTDYGGEREAELYRPLSTQAKGKEEQDVAAWYTKFADDCALRQIGVDVYVAPVQRSSLSMSTATTPNGSNLMDRGGGHDSMPNAWIDMATLGLIPKATGGKAIMLDGGVDAAGALTKVVIDKLENELRLSMVTDRKTVASETVTKVRCSTGLRCAEYHGPGVQRSVGELEIAAMHPFTNVLCILKHDSALKNDERVYVQAATLYSSLDGRRMVRVHNLCMLAATGLPELFRLADLDAVFTANVKLHLPRLLKEPLTTVRDAFTELCADALYNYRVSCAKTSPAGQLILPESLKLMPLYTLGLLKSVGMRPNSPDSGRGGGGGPDPRADERAAHLAILEDMTVSASYRLLHPRMYDLEKISTDAHPRAFTPLDDSEIHFAIPLPLPCSAEHLSNTSAFLLDGGSHLLLQVGKDAPPDLLDEVLAQSHADPTKPQELSEGSDLGGKVACMLKEMRHDLPFYAPLQIYISGGNGPEERRLLSLLIEDKTKHEISYVDYLCAVHRRIQQKMA</sequence>
<dbReference type="GO" id="GO:0006886">
    <property type="term" value="P:intracellular protein transport"/>
    <property type="evidence" value="ECO:0007669"/>
    <property type="project" value="InterPro"/>
</dbReference>
<dbReference type="SUPFAM" id="SSF81995">
    <property type="entry name" value="beta-sandwich domain of Sec23/24"/>
    <property type="match status" value="1"/>
</dbReference>
<dbReference type="SUPFAM" id="SSF82754">
    <property type="entry name" value="C-terminal, gelsolin-like domain of Sec23/24"/>
    <property type="match status" value="1"/>
</dbReference>
<organism evidence="5">
    <name type="scientific">Florenciella parvula</name>
    <dbReference type="NCBI Taxonomy" id="236787"/>
    <lineage>
        <taxon>Eukaryota</taxon>
        <taxon>Sar</taxon>
        <taxon>Stramenopiles</taxon>
        <taxon>Ochrophyta</taxon>
        <taxon>Dictyochophyceae</taxon>
        <taxon>Florenciellales</taxon>
        <taxon>Florenciella</taxon>
    </lineage>
</organism>
<evidence type="ECO:0000259" key="4">
    <source>
        <dbReference type="Pfam" id="PF08033"/>
    </source>
</evidence>
<dbReference type="InterPro" id="IPR036180">
    <property type="entry name" value="Gelsolin-like_dom_sf"/>
</dbReference>